<sequence>MLGCPNQGSTPNNNTSISNNTNITTNNTSTTAQQMLSQSSNQGPTNGIDSLALAGLLTNLQHTNSNNDVSGFFALASLLLSSPNGINNNFTKSDDSLKTELLHSSSSTIDEEEQNKHVNENGNGNKSDWKPLRSRSFLSDTQVATLYNQFKKNKFPSKYELSALAEQIGVNKRVVQVWFQNKRAMERRCSRITNIGDKLSKNAWMKIGTKDEGSSNLSEILQTHKCNESIQDSDTISNGNDTESITTDKPISESQLDSPLDLSMRPSSRSSKEKSTPNMATGEATTMWNGTNLFELMQKNNKVVQDMLKSSEKQPDIPQNPSPQSFRSEDSSSICEDMQTNGSEETDDLPRLNNTIWPVTPAAAIFANYNMLASPSIADLHKLFENSDNNSSIDEFNISAADSAKKFARATASIRPIKTVDESGLFACDQCEKTFGKQSSLARHKYEHSGQRPYKCDVCEKAFKHKHHLTEHKRLHSGEKPFQCDKCLKRFSHSGSYSQHMNHRYSYCKPVNSASSTQVGTVQE</sequence>
<organism evidence="1 2">
    <name type="scientific">Rhabditophanes sp. KR3021</name>
    <dbReference type="NCBI Taxonomy" id="114890"/>
    <lineage>
        <taxon>Eukaryota</taxon>
        <taxon>Metazoa</taxon>
        <taxon>Ecdysozoa</taxon>
        <taxon>Nematoda</taxon>
        <taxon>Chromadorea</taxon>
        <taxon>Rhabditida</taxon>
        <taxon>Tylenchina</taxon>
        <taxon>Panagrolaimomorpha</taxon>
        <taxon>Strongyloidoidea</taxon>
        <taxon>Alloionematidae</taxon>
        <taxon>Rhabditophanes</taxon>
    </lineage>
</organism>
<dbReference type="WBParaSite" id="RSKR_0000829000.1">
    <property type="protein sequence ID" value="RSKR_0000829000.1"/>
    <property type="gene ID" value="RSKR_0000829000"/>
</dbReference>
<evidence type="ECO:0000313" key="2">
    <source>
        <dbReference type="WBParaSite" id="RSKR_0000829000.1"/>
    </source>
</evidence>
<dbReference type="Proteomes" id="UP000095286">
    <property type="component" value="Unplaced"/>
</dbReference>
<reference evidence="2" key="1">
    <citation type="submission" date="2016-11" db="UniProtKB">
        <authorList>
            <consortium name="WormBaseParasite"/>
        </authorList>
    </citation>
    <scope>IDENTIFICATION</scope>
    <source>
        <strain evidence="2">KR3021</strain>
    </source>
</reference>
<protein>
    <submittedName>
        <fullName evidence="2">Homeobox domain-containing protein</fullName>
    </submittedName>
</protein>
<proteinExistence type="predicted"/>
<accession>A0AC35U6C8</accession>
<evidence type="ECO:0000313" key="1">
    <source>
        <dbReference type="Proteomes" id="UP000095286"/>
    </source>
</evidence>
<name>A0AC35U6C8_9BILA</name>